<evidence type="ECO:0000256" key="1">
    <source>
        <dbReference type="SAM" id="MobiDB-lite"/>
    </source>
</evidence>
<keyword evidence="2" id="KW-0472">Membrane</keyword>
<feature type="domain" description="GerMN" evidence="3">
    <location>
        <begin position="144"/>
        <end position="252"/>
    </location>
</feature>
<feature type="compositionally biased region" description="Low complexity" evidence="1">
    <location>
        <begin position="81"/>
        <end position="94"/>
    </location>
</feature>
<dbReference type="Pfam" id="PF10648">
    <property type="entry name" value="Gmad2"/>
    <property type="match status" value="1"/>
</dbReference>
<keyword evidence="6" id="KW-1185">Reference proteome</keyword>
<sequence length="378" mass="39939">MNDNSNDPFDELMRRSLHEEADRIEPSDALPEIRARAHAQRPAARRPWLLTAGLAAAGTAAAIGAFTMLNGPDNTANDGDAVAGSSTTTTATGVLPSPTPTELSASPEPSQAPTEAPSTSPSAKTASPTDRGVPEPAVKSTVVPVYWLGEQVGAQKKSAARLYRTWAKVSGRPAEQAVRIMTTKQPNDPDYYSVWRGAALNTVTRSNGVVTVDFKQLPKATLDPDLAKVATQQLVYTVQGALEDAGGTRVQVTEQGRAAGKLFGQVDTSQPLSRAQATEVQAFIWVTAPDDNTVVTTPVKVTGIASVFEAQVNWRIVSVKTRAIVAKGAANTSEAYKFAPFAFSVTKLPPGAYTLEVFEISAADGTMTSTDTKSIVVK</sequence>
<feature type="transmembrane region" description="Helical" evidence="2">
    <location>
        <begin position="48"/>
        <end position="69"/>
    </location>
</feature>
<feature type="region of interest" description="Disordered" evidence="1">
    <location>
        <begin position="77"/>
        <end position="136"/>
    </location>
</feature>
<gene>
    <name evidence="5" type="ORF">E0H45_28555</name>
</gene>
<feature type="region of interest" description="Disordered" evidence="1">
    <location>
        <begin position="1"/>
        <end position="44"/>
    </location>
</feature>
<keyword evidence="2" id="KW-1133">Transmembrane helix</keyword>
<evidence type="ECO:0000313" key="6">
    <source>
        <dbReference type="Proteomes" id="UP000292346"/>
    </source>
</evidence>
<dbReference type="AlphaFoldDB" id="A0A4R0H573"/>
<feature type="compositionally biased region" description="Polar residues" evidence="1">
    <location>
        <begin position="100"/>
        <end position="111"/>
    </location>
</feature>
<dbReference type="Pfam" id="PF10646">
    <property type="entry name" value="Germane"/>
    <property type="match status" value="1"/>
</dbReference>
<feature type="compositionally biased region" description="Basic and acidic residues" evidence="1">
    <location>
        <begin position="11"/>
        <end position="35"/>
    </location>
</feature>
<protein>
    <recommendedName>
        <fullName evidence="7">Sporulation and spore germination protein</fullName>
    </recommendedName>
</protein>
<feature type="domain" description="Bacterial spore germination immunoglobulin-like" evidence="4">
    <location>
        <begin position="283"/>
        <end position="365"/>
    </location>
</feature>
<evidence type="ECO:0000256" key="2">
    <source>
        <dbReference type="SAM" id="Phobius"/>
    </source>
</evidence>
<dbReference type="InterPro" id="IPR018911">
    <property type="entry name" value="Gmad2_Ig-like_dom"/>
</dbReference>
<organism evidence="5 6">
    <name type="scientific">Kribbella soli</name>
    <dbReference type="NCBI Taxonomy" id="1124743"/>
    <lineage>
        <taxon>Bacteria</taxon>
        <taxon>Bacillati</taxon>
        <taxon>Actinomycetota</taxon>
        <taxon>Actinomycetes</taxon>
        <taxon>Propionibacteriales</taxon>
        <taxon>Kribbellaceae</taxon>
        <taxon>Kribbella</taxon>
    </lineage>
</organism>
<evidence type="ECO:0000259" key="3">
    <source>
        <dbReference type="Pfam" id="PF10646"/>
    </source>
</evidence>
<keyword evidence="2" id="KW-0812">Transmembrane</keyword>
<comment type="caution">
    <text evidence="5">The sequence shown here is derived from an EMBL/GenBank/DDBJ whole genome shotgun (WGS) entry which is preliminary data.</text>
</comment>
<dbReference type="EMBL" id="SJJZ01000003">
    <property type="protein sequence ID" value="TCC05945.1"/>
    <property type="molecule type" value="Genomic_DNA"/>
</dbReference>
<dbReference type="RefSeq" id="WP_131342962.1">
    <property type="nucleotide sequence ID" value="NZ_SJJZ01000003.1"/>
</dbReference>
<reference evidence="5 6" key="1">
    <citation type="submission" date="2019-02" db="EMBL/GenBank/DDBJ databases">
        <title>Kribbella capetownensis sp. nov. and Kribbella speibonae sp. nov., isolated from soil.</title>
        <authorList>
            <person name="Curtis S.M."/>
            <person name="Norton I."/>
            <person name="Everest G.J."/>
            <person name="Meyers P.R."/>
        </authorList>
    </citation>
    <scope>NUCLEOTIDE SEQUENCE [LARGE SCALE GENOMIC DNA]</scope>
    <source>
        <strain evidence="5 6">KCTC 29219</strain>
    </source>
</reference>
<dbReference type="InterPro" id="IPR019606">
    <property type="entry name" value="GerMN"/>
</dbReference>
<dbReference type="Proteomes" id="UP000292346">
    <property type="component" value="Unassembled WGS sequence"/>
</dbReference>
<evidence type="ECO:0000313" key="5">
    <source>
        <dbReference type="EMBL" id="TCC05945.1"/>
    </source>
</evidence>
<proteinExistence type="predicted"/>
<feature type="compositionally biased region" description="Low complexity" evidence="1">
    <location>
        <begin position="112"/>
        <end position="129"/>
    </location>
</feature>
<evidence type="ECO:0008006" key="7">
    <source>
        <dbReference type="Google" id="ProtNLM"/>
    </source>
</evidence>
<dbReference type="OrthoDB" id="4843507at2"/>
<accession>A0A4R0H573</accession>
<name>A0A4R0H573_9ACTN</name>
<evidence type="ECO:0000259" key="4">
    <source>
        <dbReference type="Pfam" id="PF10648"/>
    </source>
</evidence>